<evidence type="ECO:0000313" key="2">
    <source>
        <dbReference type="EMBL" id="VUX55846.1"/>
    </source>
</evidence>
<organism evidence="2">
    <name type="scientific">uncultured Woeseiaceae bacterium</name>
    <dbReference type="NCBI Taxonomy" id="1983305"/>
    <lineage>
        <taxon>Bacteria</taxon>
        <taxon>Pseudomonadati</taxon>
        <taxon>Pseudomonadota</taxon>
        <taxon>Gammaproteobacteria</taxon>
        <taxon>Woeseiales</taxon>
        <taxon>Woeseiaceae</taxon>
        <taxon>environmental samples</taxon>
    </lineage>
</organism>
<gene>
    <name evidence="2" type="ORF">JTBM06_V1_140002</name>
</gene>
<sequence length="57" mass="5921">MVTACTQGKRTQHGKPDSVVGCDDQPEVGDNQKGRYGVAERLVVLRKPGNAGGGKGP</sequence>
<accession>A0A7D9D2U8</accession>
<dbReference type="AlphaFoldDB" id="A0A7D9D2U8"/>
<name>A0A7D9D2U8_9GAMM</name>
<dbReference type="EMBL" id="LR633967">
    <property type="protein sequence ID" value="VUX55846.1"/>
    <property type="molecule type" value="Genomic_DNA"/>
</dbReference>
<evidence type="ECO:0000256" key="1">
    <source>
        <dbReference type="SAM" id="MobiDB-lite"/>
    </source>
</evidence>
<reference evidence="2" key="1">
    <citation type="submission" date="2019-07" db="EMBL/GenBank/DDBJ databases">
        <authorList>
            <person name="Weber M."/>
            <person name="Kostadinov I."/>
            <person name="Kostadinov D I."/>
        </authorList>
    </citation>
    <scope>NUCLEOTIDE SEQUENCE</scope>
    <source>
        <strain evidence="2">Gfbio:sag-sample-m06:053724c1-46a9-4a36-b237-ea2bf867836b</strain>
    </source>
</reference>
<feature type="region of interest" description="Disordered" evidence="1">
    <location>
        <begin position="1"/>
        <end position="35"/>
    </location>
</feature>
<protein>
    <submittedName>
        <fullName evidence="2">Uncharacterized protein</fullName>
    </submittedName>
</protein>
<proteinExistence type="predicted"/>